<feature type="transmembrane region" description="Helical" evidence="6">
    <location>
        <begin position="442"/>
        <end position="460"/>
    </location>
</feature>
<dbReference type="AlphaFoldDB" id="A0A229RWF8"/>
<feature type="transmembrane region" description="Helical" evidence="6">
    <location>
        <begin position="268"/>
        <end position="297"/>
    </location>
</feature>
<gene>
    <name evidence="8" type="ORF">CFP75_15695</name>
</gene>
<keyword evidence="4 6" id="KW-1133">Transmembrane helix</keyword>
<feature type="transmembrane region" description="Helical" evidence="6">
    <location>
        <begin position="728"/>
        <end position="751"/>
    </location>
</feature>
<evidence type="ECO:0000313" key="9">
    <source>
        <dbReference type="Proteomes" id="UP000215563"/>
    </source>
</evidence>
<evidence type="ECO:0000256" key="4">
    <source>
        <dbReference type="ARBA" id="ARBA00022989"/>
    </source>
</evidence>
<dbReference type="InterPro" id="IPR003838">
    <property type="entry name" value="ABC3_permease_C"/>
</dbReference>
<proteinExistence type="predicted"/>
<name>A0A229RWF8_AMYAL</name>
<evidence type="ECO:0000256" key="6">
    <source>
        <dbReference type="SAM" id="Phobius"/>
    </source>
</evidence>
<dbReference type="Proteomes" id="UP000215563">
    <property type="component" value="Unassembled WGS sequence"/>
</dbReference>
<dbReference type="EMBL" id="NMQU01000038">
    <property type="protein sequence ID" value="OXM50704.1"/>
    <property type="molecule type" value="Genomic_DNA"/>
</dbReference>
<feature type="transmembrane region" description="Helical" evidence="6">
    <location>
        <begin position="818"/>
        <end position="839"/>
    </location>
</feature>
<feature type="transmembrane region" description="Helical" evidence="6">
    <location>
        <begin position="326"/>
        <end position="347"/>
    </location>
</feature>
<comment type="subcellular location">
    <subcellularLocation>
        <location evidence="1">Cell membrane</location>
        <topology evidence="1">Multi-pass membrane protein</topology>
    </subcellularLocation>
</comment>
<evidence type="ECO:0000256" key="3">
    <source>
        <dbReference type="ARBA" id="ARBA00022692"/>
    </source>
</evidence>
<evidence type="ECO:0000259" key="7">
    <source>
        <dbReference type="Pfam" id="PF02687"/>
    </source>
</evidence>
<organism evidence="8 9">
    <name type="scientific">Amycolatopsis alba DSM 44262</name>
    <dbReference type="NCBI Taxonomy" id="1125972"/>
    <lineage>
        <taxon>Bacteria</taxon>
        <taxon>Bacillati</taxon>
        <taxon>Actinomycetota</taxon>
        <taxon>Actinomycetes</taxon>
        <taxon>Pseudonocardiales</taxon>
        <taxon>Pseudonocardiaceae</taxon>
        <taxon>Amycolatopsis</taxon>
    </lineage>
</organism>
<dbReference type="Pfam" id="PF02687">
    <property type="entry name" value="FtsX"/>
    <property type="match status" value="2"/>
</dbReference>
<keyword evidence="5 6" id="KW-0472">Membrane</keyword>
<feature type="transmembrane region" description="Helical" evidence="6">
    <location>
        <begin position="782"/>
        <end position="806"/>
    </location>
</feature>
<feature type="domain" description="ABC3 transporter permease C-terminal" evidence="7">
    <location>
        <begin position="276"/>
        <end position="395"/>
    </location>
</feature>
<sequence>MWDLAWQTAKTRLSGFVGAFVAILLGTALVAGCGILMESGLRAGVPTQRYADAAVVVGGQQEVDPPGAGPLEGQQVAEQASVPVSLAGAIAAVPGVRGVVTEQSFPANVVTADGRALNGPEGGQSLGHNWDAAALAPFSLREGKAPAGADEVVLDAELASRSKATVGGHVKIAVRSTPVDFVVSGIAAPKSGDGLARQSSVFFSPEKAVELAGTPGQAHAVGVLADPGVTPDGLADRIREAVGSDKVTVTTGVERSTVEFLDVSQTRMLLMALAGSFGGFALLIAVFVVASTLALVINQRRREFALLRAIAATPQQIRKLIGAETMLVAIVAGVLGSGLGVAVGFGLKNAFGAIGVIPPDFELALSPIPLVAALVLGLGTARLAAWSASRRPSSIRPVEALGEAAVERKELGRARVLVGCGLVAVGLGGSLVPTFVPGEPGIAAASMAALIIVIGLAVLGPKVVAFMTRLLAPVLSRTSRISGYLAAANSQANARRLASAVTPVMLAVAFALSMFYSQTSAAAARQEETVASTTADHVLASTTGHLSPEVAEAARRIPGVAAATPVVRTEVLNTVQEQDTVRTERYGAQGLDGAQVRGSLDLGVVSGKITDLTGNTVAMSEREADWYEKKIGDEVEFYFGDGAPAKLRLVATYTHDQAFGRYVLPADLARAHTGDRMDDSVLVRQQPDADPETVTAALRDLTARYPGLVVTPGSVVAAPAGGQQQAQFYVNLVAVGVILGYVVISVANTLVMSTAQRSREFALLRLIGTTKRQVVRMMRFEALATVGVAALLGTVVAAIPLMLLNLGLRGTPLPSGTLAVFGGVIAGAILLGLVSLGLATRVALRSKPIEAIGLRE</sequence>
<evidence type="ECO:0000313" key="8">
    <source>
        <dbReference type="EMBL" id="OXM50704.1"/>
    </source>
</evidence>
<evidence type="ECO:0000256" key="2">
    <source>
        <dbReference type="ARBA" id="ARBA00022475"/>
    </source>
</evidence>
<protein>
    <submittedName>
        <fullName evidence="8">ABC transporter permease</fullName>
    </submittedName>
</protein>
<evidence type="ECO:0000256" key="5">
    <source>
        <dbReference type="ARBA" id="ARBA00023136"/>
    </source>
</evidence>
<feature type="transmembrane region" description="Helical" evidence="6">
    <location>
        <begin position="12"/>
        <end position="37"/>
    </location>
</feature>
<dbReference type="PANTHER" id="PTHR30287:SF1">
    <property type="entry name" value="INNER MEMBRANE PROTEIN"/>
    <property type="match status" value="1"/>
</dbReference>
<dbReference type="GO" id="GO:0005886">
    <property type="term" value="C:plasma membrane"/>
    <property type="evidence" value="ECO:0007669"/>
    <property type="project" value="UniProtKB-SubCell"/>
</dbReference>
<evidence type="ECO:0000256" key="1">
    <source>
        <dbReference type="ARBA" id="ARBA00004651"/>
    </source>
</evidence>
<feature type="transmembrane region" description="Helical" evidence="6">
    <location>
        <begin position="367"/>
        <end position="386"/>
    </location>
</feature>
<keyword evidence="3 6" id="KW-0812">Transmembrane</keyword>
<feature type="domain" description="ABC3 transporter permease C-terminal" evidence="7">
    <location>
        <begin position="733"/>
        <end position="846"/>
    </location>
</feature>
<feature type="transmembrane region" description="Helical" evidence="6">
    <location>
        <begin position="416"/>
        <end position="436"/>
    </location>
</feature>
<accession>A0A229RWF8</accession>
<reference evidence="8 9" key="1">
    <citation type="submission" date="2017-07" db="EMBL/GenBank/DDBJ databases">
        <title>Amycolatopsis alba DSM 44262 Genome sequencing and assembly.</title>
        <authorList>
            <person name="Kaur N."/>
            <person name="Mayilraj S."/>
        </authorList>
    </citation>
    <scope>NUCLEOTIDE SEQUENCE [LARGE SCALE GENOMIC DNA]</scope>
    <source>
        <strain evidence="8 9">DSM 44262</strain>
    </source>
</reference>
<dbReference type="PANTHER" id="PTHR30287">
    <property type="entry name" value="MEMBRANE COMPONENT OF PREDICTED ABC SUPERFAMILY METABOLITE UPTAKE TRANSPORTER"/>
    <property type="match status" value="1"/>
</dbReference>
<keyword evidence="2" id="KW-1003">Cell membrane</keyword>
<dbReference type="OrthoDB" id="3223244at2"/>
<keyword evidence="9" id="KW-1185">Reference proteome</keyword>
<comment type="caution">
    <text evidence="8">The sequence shown here is derived from an EMBL/GenBank/DDBJ whole genome shotgun (WGS) entry which is preliminary data.</text>
</comment>
<dbReference type="RefSeq" id="WP_026467673.1">
    <property type="nucleotide sequence ID" value="NZ_KB913032.1"/>
</dbReference>
<dbReference type="InterPro" id="IPR038766">
    <property type="entry name" value="Membrane_comp_ABC_pdt"/>
</dbReference>
<feature type="transmembrane region" description="Helical" evidence="6">
    <location>
        <begin position="497"/>
        <end position="516"/>
    </location>
</feature>